<proteinExistence type="predicted"/>
<keyword evidence="1" id="KW-1133">Transmembrane helix</keyword>
<name>A0ABU6WEA6_9FABA</name>
<protein>
    <submittedName>
        <fullName evidence="2">Uncharacterized protein</fullName>
    </submittedName>
</protein>
<evidence type="ECO:0000313" key="2">
    <source>
        <dbReference type="EMBL" id="MED6183609.1"/>
    </source>
</evidence>
<evidence type="ECO:0000313" key="3">
    <source>
        <dbReference type="Proteomes" id="UP001341840"/>
    </source>
</evidence>
<evidence type="ECO:0000256" key="1">
    <source>
        <dbReference type="SAM" id="Phobius"/>
    </source>
</evidence>
<feature type="transmembrane region" description="Helical" evidence="1">
    <location>
        <begin position="49"/>
        <end position="70"/>
    </location>
</feature>
<keyword evidence="3" id="KW-1185">Reference proteome</keyword>
<sequence>MAAPRGQYWTEVERLEAECNVFLLDRISLVLAMVVSRATCGGVATSPNQWYLCLTMASIATPAYYLLRWLNVKVVSPWGERMLFSVERLLVLFTLVSAPMGSLYFVYSLILCTISLCVGLTYLLCYLDRLFHLPSIIHIFNTYCNTVHDNSKIIVNRAINIMTTTWTKFNEIEEDRDNGKNDQVHINEVEGEKEDVNKEDEEEKEKEGVSEECRMHMMKKEKCVKCCECEAIIMLRNDKWLREMIVDAIVETKKTQQEEERRKWEEEKARLLGKLSAAIATVELYRNLVHDGIPRLENVEKIHIQLTIQQI</sequence>
<comment type="caution">
    <text evidence="2">The sequence shown here is derived from an EMBL/GenBank/DDBJ whole genome shotgun (WGS) entry which is preliminary data.</text>
</comment>
<keyword evidence="1" id="KW-0472">Membrane</keyword>
<keyword evidence="1" id="KW-0812">Transmembrane</keyword>
<feature type="transmembrane region" description="Helical" evidence="1">
    <location>
        <begin position="104"/>
        <end position="127"/>
    </location>
</feature>
<dbReference type="EMBL" id="JASCZI010181449">
    <property type="protein sequence ID" value="MED6183609.1"/>
    <property type="molecule type" value="Genomic_DNA"/>
</dbReference>
<dbReference type="Proteomes" id="UP001341840">
    <property type="component" value="Unassembled WGS sequence"/>
</dbReference>
<accession>A0ABU6WEA6</accession>
<reference evidence="2 3" key="1">
    <citation type="journal article" date="2023" name="Plants (Basel)">
        <title>Bridging the Gap: Combining Genomics and Transcriptomics Approaches to Understand Stylosanthes scabra, an Orphan Legume from the Brazilian Caatinga.</title>
        <authorList>
            <person name="Ferreira-Neto J.R.C."/>
            <person name="da Silva M.D."/>
            <person name="Binneck E."/>
            <person name="de Melo N.F."/>
            <person name="da Silva R.H."/>
            <person name="de Melo A.L.T.M."/>
            <person name="Pandolfi V."/>
            <person name="Bustamante F.O."/>
            <person name="Brasileiro-Vidal A.C."/>
            <person name="Benko-Iseppon A.M."/>
        </authorList>
    </citation>
    <scope>NUCLEOTIDE SEQUENCE [LARGE SCALE GENOMIC DNA]</scope>
    <source>
        <tissue evidence="2">Leaves</tissue>
    </source>
</reference>
<organism evidence="2 3">
    <name type="scientific">Stylosanthes scabra</name>
    <dbReference type="NCBI Taxonomy" id="79078"/>
    <lineage>
        <taxon>Eukaryota</taxon>
        <taxon>Viridiplantae</taxon>
        <taxon>Streptophyta</taxon>
        <taxon>Embryophyta</taxon>
        <taxon>Tracheophyta</taxon>
        <taxon>Spermatophyta</taxon>
        <taxon>Magnoliopsida</taxon>
        <taxon>eudicotyledons</taxon>
        <taxon>Gunneridae</taxon>
        <taxon>Pentapetalae</taxon>
        <taxon>rosids</taxon>
        <taxon>fabids</taxon>
        <taxon>Fabales</taxon>
        <taxon>Fabaceae</taxon>
        <taxon>Papilionoideae</taxon>
        <taxon>50 kb inversion clade</taxon>
        <taxon>dalbergioids sensu lato</taxon>
        <taxon>Dalbergieae</taxon>
        <taxon>Pterocarpus clade</taxon>
        <taxon>Stylosanthes</taxon>
    </lineage>
</organism>
<gene>
    <name evidence="2" type="ORF">PIB30_039277</name>
</gene>